<keyword evidence="4" id="KW-0805">Transcription regulation</keyword>
<feature type="compositionally biased region" description="Low complexity" evidence="13">
    <location>
        <begin position="77"/>
        <end position="89"/>
    </location>
</feature>
<comment type="subcellular location">
    <subcellularLocation>
        <location evidence="1 11 12">Nucleus</location>
    </subcellularLocation>
</comment>
<feature type="region of interest" description="Disordered" evidence="13">
    <location>
        <begin position="1"/>
        <end position="103"/>
    </location>
</feature>
<feature type="DNA-binding region" description="Homeobox" evidence="11">
    <location>
        <begin position="435"/>
        <end position="494"/>
    </location>
</feature>
<feature type="domain" description="Homeobox" evidence="14">
    <location>
        <begin position="433"/>
        <end position="493"/>
    </location>
</feature>
<evidence type="ECO:0000256" key="10">
    <source>
        <dbReference type="ARBA" id="ARBA00045418"/>
    </source>
</evidence>
<evidence type="ECO:0000256" key="13">
    <source>
        <dbReference type="SAM" id="MobiDB-lite"/>
    </source>
</evidence>
<evidence type="ECO:0000313" key="16">
    <source>
        <dbReference type="Proteomes" id="UP001333110"/>
    </source>
</evidence>
<feature type="region of interest" description="Disordered" evidence="13">
    <location>
        <begin position="255"/>
        <end position="274"/>
    </location>
</feature>
<dbReference type="FunFam" id="1.10.10.60:FF:000084">
    <property type="entry name" value="Homeobox protein Hox-D13"/>
    <property type="match status" value="1"/>
</dbReference>
<evidence type="ECO:0000256" key="7">
    <source>
        <dbReference type="ARBA" id="ARBA00023163"/>
    </source>
</evidence>
<proteinExistence type="inferred from homology"/>
<dbReference type="InterPro" id="IPR017970">
    <property type="entry name" value="Homeobox_CS"/>
</dbReference>
<dbReference type="PROSITE" id="PS50071">
    <property type="entry name" value="HOMEOBOX_2"/>
    <property type="match status" value="1"/>
</dbReference>
<dbReference type="PROSITE" id="PS00027">
    <property type="entry name" value="HOMEOBOX_1"/>
    <property type="match status" value="1"/>
</dbReference>
<comment type="similarity">
    <text evidence="2">Belongs to the Abd-B homeobox family.</text>
</comment>
<evidence type="ECO:0000256" key="11">
    <source>
        <dbReference type="PROSITE-ProRule" id="PRU00108"/>
    </source>
</evidence>
<keyword evidence="8 11" id="KW-0539">Nucleus</keyword>
<dbReference type="GO" id="GO:0003677">
    <property type="term" value="F:DNA binding"/>
    <property type="evidence" value="ECO:0007669"/>
    <property type="project" value="UniProtKB-UniRule"/>
</dbReference>
<dbReference type="InterPro" id="IPR051003">
    <property type="entry name" value="AP_axis_regulatory_Homeobox"/>
</dbReference>
<gene>
    <name evidence="15" type="ORF">QYF61_023946</name>
</gene>
<keyword evidence="7" id="KW-0804">Transcription</keyword>
<keyword evidence="16" id="KW-1185">Reference proteome</keyword>
<evidence type="ECO:0000256" key="2">
    <source>
        <dbReference type="ARBA" id="ARBA00006317"/>
    </source>
</evidence>
<evidence type="ECO:0000256" key="4">
    <source>
        <dbReference type="ARBA" id="ARBA00023015"/>
    </source>
</evidence>
<dbReference type="GO" id="GO:0000981">
    <property type="term" value="F:DNA-binding transcription factor activity, RNA polymerase II-specific"/>
    <property type="evidence" value="ECO:0007669"/>
    <property type="project" value="InterPro"/>
</dbReference>
<evidence type="ECO:0000256" key="9">
    <source>
        <dbReference type="ARBA" id="ARBA00041102"/>
    </source>
</evidence>
<dbReference type="SUPFAM" id="SSF46689">
    <property type="entry name" value="Homeodomain-like"/>
    <property type="match status" value="1"/>
</dbReference>
<comment type="caution">
    <text evidence="15">The sequence shown here is derived from an EMBL/GenBank/DDBJ whole genome shotgun (WGS) entry which is preliminary data.</text>
</comment>
<evidence type="ECO:0000259" key="14">
    <source>
        <dbReference type="PROSITE" id="PS50071"/>
    </source>
</evidence>
<dbReference type="Pfam" id="PF00046">
    <property type="entry name" value="Homeodomain"/>
    <property type="match status" value="1"/>
</dbReference>
<evidence type="ECO:0000256" key="12">
    <source>
        <dbReference type="RuleBase" id="RU000682"/>
    </source>
</evidence>
<evidence type="ECO:0000256" key="6">
    <source>
        <dbReference type="ARBA" id="ARBA00023155"/>
    </source>
</evidence>
<reference evidence="15 16" key="1">
    <citation type="journal article" date="2023" name="J. Hered.">
        <title>Chromosome-level genome of the wood stork (Mycteria americana) provides insight into avian chromosome evolution.</title>
        <authorList>
            <person name="Flamio R. Jr."/>
            <person name="Ramstad K.M."/>
        </authorList>
    </citation>
    <scope>NUCLEOTIDE SEQUENCE [LARGE SCALE GENOMIC DNA]</scope>
    <source>
        <strain evidence="15">JAX WOST 10</strain>
    </source>
</reference>
<dbReference type="GO" id="GO:0005634">
    <property type="term" value="C:nucleus"/>
    <property type="evidence" value="ECO:0007669"/>
    <property type="project" value="UniProtKB-SubCell"/>
</dbReference>
<accession>A0AAN7RUM0</accession>
<dbReference type="SMART" id="SM00389">
    <property type="entry name" value="HOX"/>
    <property type="match status" value="1"/>
</dbReference>
<comment type="function">
    <text evidence="10">Sequence-specific transcription factor that binds gene promoters and activates their transcription. Part of a developmental regulatory system that provides cells with specific positional identities on the anterior-posterior axis.</text>
</comment>
<name>A0AAN7RUM0_MYCAM</name>
<dbReference type="PANTHER" id="PTHR45804:SF4">
    <property type="entry name" value="HOMEOBOX PROTEIN HOX-D13"/>
    <property type="match status" value="1"/>
</dbReference>
<dbReference type="EMBL" id="JAUNZN010000008">
    <property type="protein sequence ID" value="KAK4817667.1"/>
    <property type="molecule type" value="Genomic_DNA"/>
</dbReference>
<sequence length="502" mass="52748">MSWGRSRRGSGQTPARASKRAPARAFKRASGGPRVQGSSAGPFEGAGRRNGGMKATGARLARRGITAARPPNPSPAPGLRRGGSAAAGRGWEGRGGRRRCGPGGCEAKGAVRAAGGSHVSTAAYEQPPGLRQTNLEPAAPTPVPPPNLDFVFINVPPGSNLLEANNHLHHARPGTEPPPPPPAMCKAMSKAASWEMDGLRGDSSGGGGGGGGGGGAPGQCRNFLSSPVFGAAHTGRAAAAAAAAAAASGFAYAGGGERSGAAARPDPPAKDCPGSAAPAAAPALGYGYHFGNGYYSCRMSHGVGIQQNALKSPPHASIGGFPVEKYMDVSSLTSTSVPANEVSSRAKEVSFYQGYTTPYQHVPGYIDMVSTFGSGEPRHETYISMEGYQSWTLANGWNSQVYCAKDQTQSSHFWKSSFPGDVALNQPDMCVYRRGRKKRVPYTKLQLKELENEYAINKFINKDKRRRISAATNLSERQVTIWFQNRRVKDKKIVSKLKDNVS</sequence>
<evidence type="ECO:0000256" key="1">
    <source>
        <dbReference type="ARBA" id="ARBA00004123"/>
    </source>
</evidence>
<evidence type="ECO:0000256" key="8">
    <source>
        <dbReference type="ARBA" id="ARBA00023242"/>
    </source>
</evidence>
<dbReference type="CDD" id="cd00086">
    <property type="entry name" value="homeodomain"/>
    <property type="match status" value="1"/>
</dbReference>
<keyword evidence="6 11" id="KW-0371">Homeobox</keyword>
<dbReference type="InterPro" id="IPR022067">
    <property type="entry name" value="HoxA13_N"/>
</dbReference>
<evidence type="ECO:0000313" key="15">
    <source>
        <dbReference type="EMBL" id="KAK4817667.1"/>
    </source>
</evidence>
<keyword evidence="5 11" id="KW-0238">DNA-binding</keyword>
<evidence type="ECO:0000256" key="3">
    <source>
        <dbReference type="ARBA" id="ARBA00022473"/>
    </source>
</evidence>
<feature type="compositionally biased region" description="Basic residues" evidence="13">
    <location>
        <begin position="17"/>
        <end position="27"/>
    </location>
</feature>
<dbReference type="Proteomes" id="UP001333110">
    <property type="component" value="Unassembled WGS sequence"/>
</dbReference>
<dbReference type="Gene3D" id="1.10.10.60">
    <property type="entry name" value="Homeodomain-like"/>
    <property type="match status" value="1"/>
</dbReference>
<dbReference type="PANTHER" id="PTHR45804">
    <property type="entry name" value="SEGMENTATION PROTEIN FUSHI TARAZU-LIKE PROTEIN"/>
    <property type="match status" value="1"/>
</dbReference>
<evidence type="ECO:0000256" key="5">
    <source>
        <dbReference type="ARBA" id="ARBA00023125"/>
    </source>
</evidence>
<protein>
    <recommendedName>
        <fullName evidence="9">Homeobox protein Hox-D13</fullName>
    </recommendedName>
</protein>
<dbReference type="InterPro" id="IPR001356">
    <property type="entry name" value="HD"/>
</dbReference>
<organism evidence="15 16">
    <name type="scientific">Mycteria americana</name>
    <name type="common">Wood stork</name>
    <dbReference type="NCBI Taxonomy" id="33587"/>
    <lineage>
        <taxon>Eukaryota</taxon>
        <taxon>Metazoa</taxon>
        <taxon>Chordata</taxon>
        <taxon>Craniata</taxon>
        <taxon>Vertebrata</taxon>
        <taxon>Euteleostomi</taxon>
        <taxon>Archelosauria</taxon>
        <taxon>Archosauria</taxon>
        <taxon>Dinosauria</taxon>
        <taxon>Saurischia</taxon>
        <taxon>Theropoda</taxon>
        <taxon>Coelurosauria</taxon>
        <taxon>Aves</taxon>
        <taxon>Neognathae</taxon>
        <taxon>Neoaves</taxon>
        <taxon>Aequornithes</taxon>
        <taxon>Ciconiiformes</taxon>
        <taxon>Ciconiidae</taxon>
        <taxon>Mycteria</taxon>
    </lineage>
</organism>
<dbReference type="Pfam" id="PF12284">
    <property type="entry name" value="HoxA13_N"/>
    <property type="match status" value="1"/>
</dbReference>
<dbReference type="InterPro" id="IPR009057">
    <property type="entry name" value="Homeodomain-like_sf"/>
</dbReference>
<dbReference type="AlphaFoldDB" id="A0AAN7RUM0"/>
<keyword evidence="3" id="KW-0217">Developmental protein</keyword>